<name>A0A329MIL5_9BACL</name>
<feature type="transmembrane region" description="Helical" evidence="7">
    <location>
        <begin position="12"/>
        <end position="30"/>
    </location>
</feature>
<evidence type="ECO:0000256" key="7">
    <source>
        <dbReference type="RuleBase" id="RU363032"/>
    </source>
</evidence>
<keyword evidence="10" id="KW-1185">Reference proteome</keyword>
<feature type="domain" description="ABC transmembrane type-1" evidence="8">
    <location>
        <begin position="72"/>
        <end position="286"/>
    </location>
</feature>
<protein>
    <submittedName>
        <fullName evidence="9">Sugar ABC transporter permease</fullName>
    </submittedName>
</protein>
<evidence type="ECO:0000256" key="1">
    <source>
        <dbReference type="ARBA" id="ARBA00004651"/>
    </source>
</evidence>
<proteinExistence type="inferred from homology"/>
<evidence type="ECO:0000256" key="5">
    <source>
        <dbReference type="ARBA" id="ARBA00022989"/>
    </source>
</evidence>
<evidence type="ECO:0000256" key="4">
    <source>
        <dbReference type="ARBA" id="ARBA00022692"/>
    </source>
</evidence>
<dbReference type="GO" id="GO:0055085">
    <property type="term" value="P:transmembrane transport"/>
    <property type="evidence" value="ECO:0007669"/>
    <property type="project" value="InterPro"/>
</dbReference>
<accession>A0A329MIL5</accession>
<comment type="similarity">
    <text evidence="7">Belongs to the binding-protein-dependent transport system permease family.</text>
</comment>
<feature type="transmembrane region" description="Helical" evidence="7">
    <location>
        <begin position="158"/>
        <end position="184"/>
    </location>
</feature>
<dbReference type="PROSITE" id="PS50928">
    <property type="entry name" value="ABC_TM1"/>
    <property type="match status" value="1"/>
</dbReference>
<dbReference type="InterPro" id="IPR000515">
    <property type="entry name" value="MetI-like"/>
</dbReference>
<evidence type="ECO:0000256" key="2">
    <source>
        <dbReference type="ARBA" id="ARBA00022448"/>
    </source>
</evidence>
<comment type="subcellular location">
    <subcellularLocation>
        <location evidence="1 7">Cell membrane</location>
        <topology evidence="1 7">Multi-pass membrane protein</topology>
    </subcellularLocation>
</comment>
<dbReference type="PANTHER" id="PTHR43227:SF11">
    <property type="entry name" value="BLL4140 PROTEIN"/>
    <property type="match status" value="1"/>
</dbReference>
<dbReference type="Proteomes" id="UP000250369">
    <property type="component" value="Unassembled WGS sequence"/>
</dbReference>
<gene>
    <name evidence="9" type="ORF">DQG23_19470</name>
</gene>
<dbReference type="InterPro" id="IPR050809">
    <property type="entry name" value="UgpAE/MalFG_permease"/>
</dbReference>
<reference evidence="9 10" key="1">
    <citation type="journal article" date="2009" name="Int. J. Syst. Evol. Microbiol.">
        <title>Paenibacillus contaminans sp. nov., isolated from a contaminated laboratory plate.</title>
        <authorList>
            <person name="Chou J.H."/>
            <person name="Lee J.H."/>
            <person name="Lin M.C."/>
            <person name="Chang P.S."/>
            <person name="Arun A.B."/>
            <person name="Young C.C."/>
            <person name="Chen W.M."/>
        </authorList>
    </citation>
    <scope>NUCLEOTIDE SEQUENCE [LARGE SCALE GENOMIC DNA]</scope>
    <source>
        <strain evidence="9 10">CKOBP-6</strain>
    </source>
</reference>
<feature type="transmembrane region" description="Helical" evidence="7">
    <location>
        <begin position="265"/>
        <end position="289"/>
    </location>
</feature>
<evidence type="ECO:0000256" key="6">
    <source>
        <dbReference type="ARBA" id="ARBA00023136"/>
    </source>
</evidence>
<dbReference type="OrthoDB" id="2566545at2"/>
<dbReference type="RefSeq" id="WP_113032549.1">
    <property type="nucleotide sequence ID" value="NZ_QMFB01000011.1"/>
</dbReference>
<dbReference type="CDD" id="cd06261">
    <property type="entry name" value="TM_PBP2"/>
    <property type="match status" value="1"/>
</dbReference>
<feature type="transmembrane region" description="Helical" evidence="7">
    <location>
        <begin position="76"/>
        <end position="97"/>
    </location>
</feature>
<evidence type="ECO:0000259" key="8">
    <source>
        <dbReference type="PROSITE" id="PS50928"/>
    </source>
</evidence>
<feature type="transmembrane region" description="Helical" evidence="7">
    <location>
        <begin position="118"/>
        <end position="138"/>
    </location>
</feature>
<dbReference type="AlphaFoldDB" id="A0A329MIL5"/>
<keyword evidence="5 7" id="KW-1133">Transmembrane helix</keyword>
<dbReference type="Gene3D" id="1.10.3720.10">
    <property type="entry name" value="MetI-like"/>
    <property type="match status" value="1"/>
</dbReference>
<evidence type="ECO:0000256" key="3">
    <source>
        <dbReference type="ARBA" id="ARBA00022475"/>
    </source>
</evidence>
<dbReference type="InterPro" id="IPR035906">
    <property type="entry name" value="MetI-like_sf"/>
</dbReference>
<sequence>MFKRASQKDALLLLLIALPGILHFVVFKYIPIAGNVIAFQKYNMFQGILSSPWVGLDNFRMMFGFQEFYHILRNTLALSLLSIVFGFPAPLVLALLLNEMRRMWLKRSVQTLLYLPHFLSWVIVGGIFINLLSIDGFLNTIMKQLGYAPNDYLTNPSYFRGMLVSIGIWKEAGWGMIIYLAALAGINPNLYEAAMVDGAGRWRQMWYITLPSLMPAIVVLFLLRIGGVLDTNVEQVLIFINPLVRDVGEVIDTYVYRIGLLGAQFSLTTAVGIFKSVVGLILIVGLNYISKKSTGESIY</sequence>
<organism evidence="9 10">
    <name type="scientific">Paenibacillus contaminans</name>
    <dbReference type="NCBI Taxonomy" id="450362"/>
    <lineage>
        <taxon>Bacteria</taxon>
        <taxon>Bacillati</taxon>
        <taxon>Bacillota</taxon>
        <taxon>Bacilli</taxon>
        <taxon>Bacillales</taxon>
        <taxon>Paenibacillaceae</taxon>
        <taxon>Paenibacillus</taxon>
    </lineage>
</organism>
<dbReference type="GO" id="GO:0005886">
    <property type="term" value="C:plasma membrane"/>
    <property type="evidence" value="ECO:0007669"/>
    <property type="project" value="UniProtKB-SubCell"/>
</dbReference>
<keyword evidence="2 7" id="KW-0813">Transport</keyword>
<keyword evidence="6 7" id="KW-0472">Membrane</keyword>
<feature type="transmembrane region" description="Helical" evidence="7">
    <location>
        <begin position="205"/>
        <end position="225"/>
    </location>
</feature>
<dbReference type="Pfam" id="PF00528">
    <property type="entry name" value="BPD_transp_1"/>
    <property type="match status" value="1"/>
</dbReference>
<evidence type="ECO:0000313" key="10">
    <source>
        <dbReference type="Proteomes" id="UP000250369"/>
    </source>
</evidence>
<keyword evidence="3" id="KW-1003">Cell membrane</keyword>
<keyword evidence="4 7" id="KW-0812">Transmembrane</keyword>
<evidence type="ECO:0000313" key="9">
    <source>
        <dbReference type="EMBL" id="RAV19644.1"/>
    </source>
</evidence>
<dbReference type="EMBL" id="QMFB01000011">
    <property type="protein sequence ID" value="RAV19644.1"/>
    <property type="molecule type" value="Genomic_DNA"/>
</dbReference>
<dbReference type="PANTHER" id="PTHR43227">
    <property type="entry name" value="BLL4140 PROTEIN"/>
    <property type="match status" value="1"/>
</dbReference>
<dbReference type="SUPFAM" id="SSF161098">
    <property type="entry name" value="MetI-like"/>
    <property type="match status" value="1"/>
</dbReference>
<comment type="caution">
    <text evidence="9">The sequence shown here is derived from an EMBL/GenBank/DDBJ whole genome shotgun (WGS) entry which is preliminary data.</text>
</comment>